<dbReference type="FunFam" id="2.40.30.170:FF:000010">
    <property type="entry name" value="Efflux RND transporter periplasmic adaptor subunit"/>
    <property type="match status" value="1"/>
</dbReference>
<dbReference type="Proteomes" id="UP000198717">
    <property type="component" value="Unassembled WGS sequence"/>
</dbReference>
<sequence length="399" mass="42003">MRPLHAAVAALLLLTACKREAPHDEQEHGHDEPSAQEAAHHDDHGEPHVRIASEMLRDLRITTAPVGVRPGGENVTVLGELTFSEDAYAEVASPIAARVSAVFVTTGQAVKRGEKLADLRSPELGKARAALQAAQAQAQAARQAAERKRTLADERIIASKDVQAAEAEAAAAEAAVAAARAELVALGVSEEELRGGNVPPGFVLRAPLSGTVVERTARMGQMADPNLPLFCIGDVSSLWLVVHAFERDAVRIQRGTQARITFAAFPGQEFMAKVGHVGQRVDATSRTIPVRLELDNADGQLRPGMSASAYIPLGDPGAPITAVPAAALQRLEGGWVAFLPTDARGVFERREVGRGRTLGGDVEVLTGLKPGEQVVVEGAFLLKAEAEKLSGGGSDGHAH</sequence>
<dbReference type="Pfam" id="PF25973">
    <property type="entry name" value="BSH_CzcB"/>
    <property type="match status" value="1"/>
</dbReference>
<evidence type="ECO:0000256" key="2">
    <source>
        <dbReference type="ARBA" id="ARBA00022448"/>
    </source>
</evidence>
<evidence type="ECO:0000313" key="9">
    <source>
        <dbReference type="EMBL" id="SDD37909.1"/>
    </source>
</evidence>
<dbReference type="Gene3D" id="2.40.50.100">
    <property type="match status" value="1"/>
</dbReference>
<evidence type="ECO:0000313" key="8">
    <source>
        <dbReference type="EMBL" id="GEL69010.1"/>
    </source>
</evidence>
<keyword evidence="10" id="KW-1185">Reference proteome</keyword>
<dbReference type="PANTHER" id="PTHR30097:SF4">
    <property type="entry name" value="SLR6042 PROTEIN"/>
    <property type="match status" value="1"/>
</dbReference>
<dbReference type="PROSITE" id="PS51257">
    <property type="entry name" value="PROKAR_LIPOPROTEIN"/>
    <property type="match status" value="1"/>
</dbReference>
<evidence type="ECO:0000313" key="10">
    <source>
        <dbReference type="Proteomes" id="UP000198717"/>
    </source>
</evidence>
<dbReference type="GO" id="GO:0016020">
    <property type="term" value="C:membrane"/>
    <property type="evidence" value="ECO:0007669"/>
    <property type="project" value="InterPro"/>
</dbReference>
<dbReference type="Pfam" id="PF25975">
    <property type="entry name" value="CzcB_C"/>
    <property type="match status" value="1"/>
</dbReference>
<dbReference type="Pfam" id="PF25954">
    <property type="entry name" value="Beta-barrel_RND_2"/>
    <property type="match status" value="1"/>
</dbReference>
<gene>
    <name evidence="8" type="ORF">MVI01_07940</name>
    <name evidence="9" type="ORF">SAMN04488504_101650</name>
</gene>
<dbReference type="Gene3D" id="2.40.30.170">
    <property type="match status" value="1"/>
</dbReference>
<dbReference type="InterPro" id="IPR058792">
    <property type="entry name" value="Beta-barrel_RND_2"/>
</dbReference>
<feature type="coiled-coil region" evidence="3">
    <location>
        <begin position="124"/>
        <end position="182"/>
    </location>
</feature>
<keyword evidence="8" id="KW-0575">Peroxidase</keyword>
<keyword evidence="3" id="KW-0175">Coiled coil</keyword>
<dbReference type="GO" id="GO:0022857">
    <property type="term" value="F:transmembrane transporter activity"/>
    <property type="evidence" value="ECO:0007669"/>
    <property type="project" value="InterPro"/>
</dbReference>
<evidence type="ECO:0000256" key="3">
    <source>
        <dbReference type="SAM" id="Coils"/>
    </source>
</evidence>
<name>A0A511H660_9BACT</name>
<dbReference type="Gene3D" id="2.40.420.20">
    <property type="match status" value="1"/>
</dbReference>
<dbReference type="GO" id="GO:0060003">
    <property type="term" value="P:copper ion export"/>
    <property type="evidence" value="ECO:0007669"/>
    <property type="project" value="TreeGrafter"/>
</dbReference>
<dbReference type="InterPro" id="IPR058649">
    <property type="entry name" value="CzcB_C"/>
</dbReference>
<evidence type="ECO:0000259" key="5">
    <source>
        <dbReference type="Pfam" id="PF25954"/>
    </source>
</evidence>
<dbReference type="GO" id="GO:0004601">
    <property type="term" value="F:peroxidase activity"/>
    <property type="evidence" value="ECO:0007669"/>
    <property type="project" value="UniProtKB-KW"/>
</dbReference>
<dbReference type="PANTHER" id="PTHR30097">
    <property type="entry name" value="CATION EFFLUX SYSTEM PROTEIN CUSB"/>
    <property type="match status" value="1"/>
</dbReference>
<comment type="caution">
    <text evidence="8">The sequence shown here is derived from an EMBL/GenBank/DDBJ whole genome shotgun (WGS) entry which is preliminary data.</text>
</comment>
<dbReference type="EMBL" id="FNAJ01000001">
    <property type="protein sequence ID" value="SDD37909.1"/>
    <property type="molecule type" value="Genomic_DNA"/>
</dbReference>
<evidence type="ECO:0000259" key="6">
    <source>
        <dbReference type="Pfam" id="PF25973"/>
    </source>
</evidence>
<feature type="domain" description="CusB-like beta-barrel" evidence="5">
    <location>
        <begin position="238"/>
        <end position="309"/>
    </location>
</feature>
<comment type="similarity">
    <text evidence="1">Belongs to the membrane fusion protein (MFP) (TC 8.A.1) family.</text>
</comment>
<reference evidence="9 10" key="1">
    <citation type="submission" date="2016-10" db="EMBL/GenBank/DDBJ databases">
        <authorList>
            <person name="Varghese N."/>
            <person name="Submissions S."/>
        </authorList>
    </citation>
    <scope>NUCLEOTIDE SEQUENCE [LARGE SCALE GENOMIC DNA]</scope>
    <source>
        <strain evidence="9 10">DSM 2260</strain>
    </source>
</reference>
<evidence type="ECO:0000256" key="4">
    <source>
        <dbReference type="SAM" id="MobiDB-lite"/>
    </source>
</evidence>
<dbReference type="GO" id="GO:0015679">
    <property type="term" value="P:plasma membrane copper ion transport"/>
    <property type="evidence" value="ECO:0007669"/>
    <property type="project" value="TreeGrafter"/>
</dbReference>
<dbReference type="RefSeq" id="WP_090485228.1">
    <property type="nucleotide sequence ID" value="NZ_BJVY01000003.1"/>
</dbReference>
<keyword evidence="2" id="KW-0813">Transport</keyword>
<proteinExistence type="inferred from homology"/>
<dbReference type="InterPro" id="IPR006143">
    <property type="entry name" value="RND_pump_MFP"/>
</dbReference>
<reference evidence="8 11" key="2">
    <citation type="submission" date="2019-07" db="EMBL/GenBank/DDBJ databases">
        <title>Whole genome shotgun sequence of Myxococcus virescens NBRC 100334.</title>
        <authorList>
            <person name="Hosoyama A."/>
            <person name="Uohara A."/>
            <person name="Ohji S."/>
            <person name="Ichikawa N."/>
        </authorList>
    </citation>
    <scope>NUCLEOTIDE SEQUENCE [LARGE SCALE GENOMIC DNA]</scope>
    <source>
        <strain evidence="8 11">NBRC 100334</strain>
    </source>
</reference>
<dbReference type="Proteomes" id="UP000321224">
    <property type="component" value="Unassembled WGS sequence"/>
</dbReference>
<organism evidence="8 11">
    <name type="scientific">Myxococcus virescens</name>
    <dbReference type="NCBI Taxonomy" id="83456"/>
    <lineage>
        <taxon>Bacteria</taxon>
        <taxon>Pseudomonadati</taxon>
        <taxon>Myxococcota</taxon>
        <taxon>Myxococcia</taxon>
        <taxon>Myxococcales</taxon>
        <taxon>Cystobacterineae</taxon>
        <taxon>Myxococcaceae</taxon>
        <taxon>Myxococcus</taxon>
    </lineage>
</organism>
<accession>A0A511H660</accession>
<dbReference type="Gene3D" id="1.10.287.470">
    <property type="entry name" value="Helix hairpin bin"/>
    <property type="match status" value="1"/>
</dbReference>
<protein>
    <submittedName>
        <fullName evidence="8">Cytochrome-c peroxidase</fullName>
    </submittedName>
    <submittedName>
        <fullName evidence="9">Membrane fusion protein, cobalt-zinc-cadmium efflux system</fullName>
    </submittedName>
</protein>
<dbReference type="InterPro" id="IPR051909">
    <property type="entry name" value="MFP_Cation_Efflux"/>
</dbReference>
<dbReference type="NCBIfam" id="TIGR01730">
    <property type="entry name" value="RND_mfp"/>
    <property type="match status" value="1"/>
</dbReference>
<dbReference type="InterPro" id="IPR058647">
    <property type="entry name" value="BSH_CzcB-like"/>
</dbReference>
<evidence type="ECO:0000313" key="11">
    <source>
        <dbReference type="Proteomes" id="UP000321224"/>
    </source>
</evidence>
<feature type="region of interest" description="Disordered" evidence="4">
    <location>
        <begin position="21"/>
        <end position="44"/>
    </location>
</feature>
<evidence type="ECO:0000259" key="7">
    <source>
        <dbReference type="Pfam" id="PF25975"/>
    </source>
</evidence>
<dbReference type="SUPFAM" id="SSF111369">
    <property type="entry name" value="HlyD-like secretion proteins"/>
    <property type="match status" value="1"/>
</dbReference>
<dbReference type="GO" id="GO:0030313">
    <property type="term" value="C:cell envelope"/>
    <property type="evidence" value="ECO:0007669"/>
    <property type="project" value="TreeGrafter"/>
</dbReference>
<feature type="domain" description="CzcB-like C-terminal circularly permuted SH3-like" evidence="7">
    <location>
        <begin position="322"/>
        <end position="383"/>
    </location>
</feature>
<feature type="domain" description="CzcB-like barrel-sandwich hybrid" evidence="6">
    <location>
        <begin position="89"/>
        <end position="234"/>
    </location>
</feature>
<dbReference type="AlphaFoldDB" id="A0A511H660"/>
<keyword evidence="8" id="KW-0560">Oxidoreductase</keyword>
<evidence type="ECO:0000256" key="1">
    <source>
        <dbReference type="ARBA" id="ARBA00009477"/>
    </source>
</evidence>
<dbReference type="EMBL" id="BJVY01000003">
    <property type="protein sequence ID" value="GEL69010.1"/>
    <property type="molecule type" value="Genomic_DNA"/>
</dbReference>